<evidence type="ECO:0000313" key="3">
    <source>
        <dbReference type="Proteomes" id="UP000447434"/>
    </source>
</evidence>
<comment type="caution">
    <text evidence="2">The sequence shown here is derived from an EMBL/GenBank/DDBJ whole genome shotgun (WGS) entry which is preliminary data.</text>
</comment>
<keyword evidence="3" id="KW-1185">Reference proteome</keyword>
<feature type="compositionally biased region" description="Polar residues" evidence="1">
    <location>
        <begin position="31"/>
        <end position="40"/>
    </location>
</feature>
<proteinExistence type="predicted"/>
<organism evidence="2 3">
    <name type="scientific">Lupinus albus</name>
    <name type="common">White lupine</name>
    <name type="synonym">Lupinus termis</name>
    <dbReference type="NCBI Taxonomy" id="3870"/>
    <lineage>
        <taxon>Eukaryota</taxon>
        <taxon>Viridiplantae</taxon>
        <taxon>Streptophyta</taxon>
        <taxon>Embryophyta</taxon>
        <taxon>Tracheophyta</taxon>
        <taxon>Spermatophyta</taxon>
        <taxon>Magnoliopsida</taxon>
        <taxon>eudicotyledons</taxon>
        <taxon>Gunneridae</taxon>
        <taxon>Pentapetalae</taxon>
        <taxon>rosids</taxon>
        <taxon>fabids</taxon>
        <taxon>Fabales</taxon>
        <taxon>Fabaceae</taxon>
        <taxon>Papilionoideae</taxon>
        <taxon>50 kb inversion clade</taxon>
        <taxon>genistoids sensu lato</taxon>
        <taxon>core genistoids</taxon>
        <taxon>Genisteae</taxon>
        <taxon>Lupinus</taxon>
    </lineage>
</organism>
<dbReference type="Proteomes" id="UP000447434">
    <property type="component" value="Chromosome 21"/>
</dbReference>
<reference evidence="3" key="1">
    <citation type="journal article" date="2020" name="Nat. Commun.">
        <title>Genome sequence of the cluster root forming white lupin.</title>
        <authorList>
            <person name="Hufnagel B."/>
            <person name="Marques A."/>
            <person name="Soriano A."/>
            <person name="Marques L."/>
            <person name="Divol F."/>
            <person name="Doumas P."/>
            <person name="Sallet E."/>
            <person name="Mancinotti D."/>
            <person name="Carrere S."/>
            <person name="Marande W."/>
            <person name="Arribat S."/>
            <person name="Keller J."/>
            <person name="Huneau C."/>
            <person name="Blein T."/>
            <person name="Aime D."/>
            <person name="Laguerre M."/>
            <person name="Taylor J."/>
            <person name="Schubert V."/>
            <person name="Nelson M."/>
            <person name="Geu-Flores F."/>
            <person name="Crespi M."/>
            <person name="Gallardo-Guerrero K."/>
            <person name="Delaux P.-M."/>
            <person name="Salse J."/>
            <person name="Berges H."/>
            <person name="Guyot R."/>
            <person name="Gouzy J."/>
            <person name="Peret B."/>
        </authorList>
    </citation>
    <scope>NUCLEOTIDE SEQUENCE [LARGE SCALE GENOMIC DNA]</scope>
    <source>
        <strain evidence="3">cv. Amiga</strain>
    </source>
</reference>
<feature type="region of interest" description="Disordered" evidence="1">
    <location>
        <begin position="1"/>
        <end position="115"/>
    </location>
</feature>
<accession>A0A6A4NTQ0</accession>
<evidence type="ECO:0000256" key="1">
    <source>
        <dbReference type="SAM" id="MobiDB-lite"/>
    </source>
</evidence>
<dbReference type="AlphaFoldDB" id="A0A6A4NTQ0"/>
<evidence type="ECO:0000313" key="2">
    <source>
        <dbReference type="EMBL" id="KAE9589917.1"/>
    </source>
</evidence>
<dbReference type="EMBL" id="WOCE01000021">
    <property type="protein sequence ID" value="KAE9589917.1"/>
    <property type="molecule type" value="Genomic_DNA"/>
</dbReference>
<feature type="compositionally biased region" description="Polar residues" evidence="1">
    <location>
        <begin position="85"/>
        <end position="99"/>
    </location>
</feature>
<name>A0A6A4NTQ0_LUPAL</name>
<sequence length="115" mass="13159">MTDSPTREKSNKPRQSKKSSKLKDSSDESNPTEQIIQMDTIQRDDSQARNLSDIPKKSRRKKSKDNPCSSESSKLRSKGQFVEPETQSGYVSKSKNNQRPLEENEHYQRGVTEIS</sequence>
<feature type="compositionally biased region" description="Basic and acidic residues" evidence="1">
    <location>
        <begin position="1"/>
        <end position="11"/>
    </location>
</feature>
<gene>
    <name evidence="2" type="ORF">Lalb_Chr21g0313991</name>
</gene>
<protein>
    <submittedName>
        <fullName evidence="2">Uncharacterized protein</fullName>
    </submittedName>
</protein>